<keyword evidence="2" id="KW-1185">Reference proteome</keyword>
<dbReference type="Proteomes" id="UP000234420">
    <property type="component" value="Unassembled WGS sequence"/>
</dbReference>
<protein>
    <submittedName>
        <fullName evidence="1">Uncharacterized protein</fullName>
    </submittedName>
</protein>
<evidence type="ECO:0000313" key="2">
    <source>
        <dbReference type="Proteomes" id="UP000234420"/>
    </source>
</evidence>
<dbReference type="AlphaFoldDB" id="A0A2N4UM64"/>
<dbReference type="EMBL" id="NPIB01000040">
    <property type="protein sequence ID" value="PLC56102.1"/>
    <property type="molecule type" value="Genomic_DNA"/>
</dbReference>
<reference evidence="1 2" key="1">
    <citation type="journal article" date="2018" name="Syst. Appl. Microbiol.">
        <title>Photobacterium carnosum sp. nov., isolated from spoiled modified atmosphere packaged poultry meat.</title>
        <authorList>
            <person name="Hilgarth M."/>
            <person name="Fuertes S."/>
            <person name="Ehrmann M."/>
            <person name="Vogel R.F."/>
        </authorList>
    </citation>
    <scope>NUCLEOTIDE SEQUENCE [LARGE SCALE GENOMIC DNA]</scope>
    <source>
        <strain evidence="1 2">TMW 2.2021</strain>
    </source>
</reference>
<comment type="caution">
    <text evidence="1">The sequence shown here is derived from an EMBL/GenBank/DDBJ whole genome shotgun (WGS) entry which is preliminary data.</text>
</comment>
<proteinExistence type="predicted"/>
<evidence type="ECO:0000313" key="1">
    <source>
        <dbReference type="EMBL" id="PLC56102.1"/>
    </source>
</evidence>
<organism evidence="1 2">
    <name type="scientific">Photobacterium carnosum</name>
    <dbReference type="NCBI Taxonomy" id="2023717"/>
    <lineage>
        <taxon>Bacteria</taxon>
        <taxon>Pseudomonadati</taxon>
        <taxon>Pseudomonadota</taxon>
        <taxon>Gammaproteobacteria</taxon>
        <taxon>Vibrionales</taxon>
        <taxon>Vibrionaceae</taxon>
        <taxon>Photobacterium</taxon>
    </lineage>
</organism>
<accession>A0A2N4UM64</accession>
<name>A0A2N4UM64_9GAMM</name>
<gene>
    <name evidence="1" type="ORF">CIK00_20175</name>
</gene>
<dbReference type="RefSeq" id="WP_101770356.1">
    <property type="nucleotide sequence ID" value="NZ_BPPU01000002.1"/>
</dbReference>
<sequence length="252" mass="28573">MLSRIFVTGEGITDIGRALNQVNIAHDENFEHGPFYTLVERLVKRHLPSWHDELPFAVTFVYRKALGELTKDKDVPTRFPSKDRALKGHLDHTKRAFALALIANDNMEQGQSHMAIYFHDTDGTRSELEREPERQKNRAEAVKLGFETAGYENGVAMIPKPTSEAWLYCSCKDNPYLACDLLETALAGNQNSKDRSPKAILANAIGKDSTNRENLRHLVDALDIDQLDMPSFNMFKKELKNSIRRICGEVED</sequence>